<evidence type="ECO:0000313" key="1">
    <source>
        <dbReference type="EMBL" id="CAK1542084.1"/>
    </source>
</evidence>
<dbReference type="Proteomes" id="UP001497472">
    <property type="component" value="Unassembled WGS sequence"/>
</dbReference>
<proteinExistence type="predicted"/>
<gene>
    <name evidence="1" type="ORF">LNINA_LOCUS2016</name>
</gene>
<reference evidence="1 2" key="1">
    <citation type="submission" date="2023-11" db="EMBL/GenBank/DDBJ databases">
        <authorList>
            <person name="Okamura Y."/>
        </authorList>
    </citation>
    <scope>NUCLEOTIDE SEQUENCE [LARGE SCALE GENOMIC DNA]</scope>
</reference>
<name>A0AAV1IXX5_9NEOP</name>
<protein>
    <submittedName>
        <fullName evidence="1">Uncharacterized protein</fullName>
    </submittedName>
</protein>
<organism evidence="1 2">
    <name type="scientific">Leptosia nina</name>
    <dbReference type="NCBI Taxonomy" id="320188"/>
    <lineage>
        <taxon>Eukaryota</taxon>
        <taxon>Metazoa</taxon>
        <taxon>Ecdysozoa</taxon>
        <taxon>Arthropoda</taxon>
        <taxon>Hexapoda</taxon>
        <taxon>Insecta</taxon>
        <taxon>Pterygota</taxon>
        <taxon>Neoptera</taxon>
        <taxon>Endopterygota</taxon>
        <taxon>Lepidoptera</taxon>
        <taxon>Glossata</taxon>
        <taxon>Ditrysia</taxon>
        <taxon>Papilionoidea</taxon>
        <taxon>Pieridae</taxon>
        <taxon>Pierinae</taxon>
        <taxon>Leptosia</taxon>
    </lineage>
</organism>
<accession>A0AAV1IXX5</accession>
<sequence>MNVRVRCINMHPGLDGHKPAAHVVGVRHLERLEPTYVLLYNLLRWHGVVTRVSYAVHNLPLVHYASATLNCSAACVASTHKTNYC</sequence>
<keyword evidence="2" id="KW-1185">Reference proteome</keyword>
<dbReference type="AlphaFoldDB" id="A0AAV1IXX5"/>
<evidence type="ECO:0000313" key="2">
    <source>
        <dbReference type="Proteomes" id="UP001497472"/>
    </source>
</evidence>
<comment type="caution">
    <text evidence="1">The sequence shown here is derived from an EMBL/GenBank/DDBJ whole genome shotgun (WGS) entry which is preliminary data.</text>
</comment>
<dbReference type="EMBL" id="CAVLEF010000003">
    <property type="protein sequence ID" value="CAK1542084.1"/>
    <property type="molecule type" value="Genomic_DNA"/>
</dbReference>